<feature type="domain" description="PilZ" evidence="1">
    <location>
        <begin position="18"/>
        <end position="112"/>
    </location>
</feature>
<dbReference type="AlphaFoldDB" id="A0A7W5H5K2"/>
<dbReference type="InterPro" id="IPR009875">
    <property type="entry name" value="PilZ_domain"/>
</dbReference>
<protein>
    <recommendedName>
        <fullName evidence="1">PilZ domain-containing protein</fullName>
    </recommendedName>
</protein>
<dbReference type="SUPFAM" id="SSF141371">
    <property type="entry name" value="PilZ domain-like"/>
    <property type="match status" value="1"/>
</dbReference>
<comment type="caution">
    <text evidence="2">The sequence shown here is derived from an EMBL/GenBank/DDBJ whole genome shotgun (WGS) entry which is preliminary data.</text>
</comment>
<dbReference type="RefSeq" id="WP_184304776.1">
    <property type="nucleotide sequence ID" value="NZ_JACHXU010000006.1"/>
</dbReference>
<evidence type="ECO:0000259" key="1">
    <source>
        <dbReference type="Pfam" id="PF07238"/>
    </source>
</evidence>
<reference evidence="2 3" key="1">
    <citation type="submission" date="2020-08" db="EMBL/GenBank/DDBJ databases">
        <title>Genomic Encyclopedia of Type Strains, Phase III (KMG-III): the genomes of soil and plant-associated and newly described type strains.</title>
        <authorList>
            <person name="Whitman W."/>
        </authorList>
    </citation>
    <scope>NUCLEOTIDE SEQUENCE [LARGE SCALE GENOMIC DNA]</scope>
    <source>
        <strain evidence="2 3">CECT 8075</strain>
    </source>
</reference>
<name>A0A7W5H5K2_9BACT</name>
<dbReference type="Gene3D" id="2.40.10.220">
    <property type="entry name" value="predicted glycosyltransferase like domains"/>
    <property type="match status" value="1"/>
</dbReference>
<dbReference type="GO" id="GO:0035438">
    <property type="term" value="F:cyclic-di-GMP binding"/>
    <property type="evidence" value="ECO:0007669"/>
    <property type="project" value="InterPro"/>
</dbReference>
<keyword evidence="3" id="KW-1185">Reference proteome</keyword>
<gene>
    <name evidence="2" type="ORF">FHS27_002142</name>
</gene>
<evidence type="ECO:0000313" key="3">
    <source>
        <dbReference type="Proteomes" id="UP000536179"/>
    </source>
</evidence>
<accession>A0A7W5H5K2</accession>
<feature type="domain" description="PilZ" evidence="1">
    <location>
        <begin position="125"/>
        <end position="210"/>
    </location>
</feature>
<dbReference type="Pfam" id="PF07238">
    <property type="entry name" value="PilZ"/>
    <property type="match status" value="2"/>
</dbReference>
<proteinExistence type="predicted"/>
<organism evidence="2 3">
    <name type="scientific">Aporhodopirellula rubra</name>
    <dbReference type="NCBI Taxonomy" id="980271"/>
    <lineage>
        <taxon>Bacteria</taxon>
        <taxon>Pseudomonadati</taxon>
        <taxon>Planctomycetota</taxon>
        <taxon>Planctomycetia</taxon>
        <taxon>Pirellulales</taxon>
        <taxon>Pirellulaceae</taxon>
        <taxon>Aporhodopirellula</taxon>
    </lineage>
</organism>
<sequence length="222" mass="24104">MTTTPSTPGSAQNRNGDRFHARNTANLNAELLVLQEDEVVRHPCQMADISVGGCAVRVSLAHPEEMAVAVLRVTDTTGEVDLEVAGRLCWNQQTSVGSNTFGFRFRRLMDAKVIDHMVAAGLVTRRQEARTLAGTNIQLRRAHGKLAVEHATLEDFSTTGVRIHSNKELEVAERLLLTTPSGASGSVSVKWIKPSGELFECGCIFQNLNSARAINDALAARN</sequence>
<dbReference type="Proteomes" id="UP000536179">
    <property type="component" value="Unassembled WGS sequence"/>
</dbReference>
<dbReference type="EMBL" id="JACHXU010000006">
    <property type="protein sequence ID" value="MBB3206333.1"/>
    <property type="molecule type" value="Genomic_DNA"/>
</dbReference>
<evidence type="ECO:0000313" key="2">
    <source>
        <dbReference type="EMBL" id="MBB3206333.1"/>
    </source>
</evidence>